<dbReference type="SUPFAM" id="SSF48371">
    <property type="entry name" value="ARM repeat"/>
    <property type="match status" value="1"/>
</dbReference>
<dbReference type="Pfam" id="PF08713">
    <property type="entry name" value="DNA_alkylation"/>
    <property type="match status" value="1"/>
</dbReference>
<dbReference type="AlphaFoldDB" id="A0A6J6JLI5"/>
<protein>
    <submittedName>
        <fullName evidence="1">Unannotated protein</fullName>
    </submittedName>
</protein>
<dbReference type="CDD" id="cd06561">
    <property type="entry name" value="AlkD_like"/>
    <property type="match status" value="1"/>
</dbReference>
<accession>A0A6J6JLI5</accession>
<reference evidence="1" key="1">
    <citation type="submission" date="2020-05" db="EMBL/GenBank/DDBJ databases">
        <authorList>
            <person name="Chiriac C."/>
            <person name="Salcher M."/>
            <person name="Ghai R."/>
            <person name="Kavagutti S V."/>
        </authorList>
    </citation>
    <scope>NUCLEOTIDE SEQUENCE</scope>
</reference>
<dbReference type="PANTHER" id="PTHR34070">
    <property type="entry name" value="ARMADILLO-TYPE FOLD"/>
    <property type="match status" value="1"/>
</dbReference>
<dbReference type="Gene3D" id="1.25.10.90">
    <property type="match status" value="1"/>
</dbReference>
<dbReference type="InterPro" id="IPR016024">
    <property type="entry name" value="ARM-type_fold"/>
</dbReference>
<dbReference type="InterPro" id="IPR014825">
    <property type="entry name" value="DNA_alkylation"/>
</dbReference>
<proteinExistence type="predicted"/>
<name>A0A6J6JLI5_9ZZZZ</name>
<evidence type="ECO:0000313" key="1">
    <source>
        <dbReference type="EMBL" id="CAB4637348.1"/>
    </source>
</evidence>
<dbReference type="PANTHER" id="PTHR34070:SF1">
    <property type="entry name" value="DNA ALKYLATION REPAIR PROTEIN"/>
    <property type="match status" value="1"/>
</dbReference>
<gene>
    <name evidence="1" type="ORF">UFOPK2001_00924</name>
</gene>
<dbReference type="EMBL" id="CAEZVN010000101">
    <property type="protein sequence ID" value="CAB4637348.1"/>
    <property type="molecule type" value="Genomic_DNA"/>
</dbReference>
<organism evidence="1">
    <name type="scientific">freshwater metagenome</name>
    <dbReference type="NCBI Taxonomy" id="449393"/>
    <lineage>
        <taxon>unclassified sequences</taxon>
        <taxon>metagenomes</taxon>
        <taxon>ecological metagenomes</taxon>
    </lineage>
</organism>
<sequence length="249" mass="28283">MIEQTVAGAKAALATFVNPEKRAFFPKFFKSGPGQYGEGDEFLGVTVPNVRLVAKQYAGLTEAEIYELMNSSIHEHRLLGLIMLVAKWKKAKTAGAQQELFDFYLRLVYEGSVNNWDLVDTSAPYFGMYLIGKPDAMELLESLARSEKLWERRVSIMFTFASIRASKLGMGPADFAPTMHTAEILLHDKHDLIHKAVGWMLREVGNRDLAELRNFLSRYAAEMPRTMLRYAIEKLDAEERKKWLAAKTN</sequence>